<sequence>MNIDIDELYYSDDATENDKKLKNMIGEIVDILDTNQLIETIDQLKKPFYTKKLQDYLISENLPPLDSQEFAFLVQSAKYNGNIVKKIIRESGISNYNIDKYIAKYQLNEINRGIYVFPNKPIDAQFLFQAQYTRAVISHETALYLHDLSDVIPRYTIMSIPLNYNFSQIEKNENRYIKINTSSYNNNKALVLQYDQNDSIYLVKNTPISSSQIKSKKTIYGNDIRVTSMERTIADIFKSNTEEEVKQNALKKYHQKNPDDDKRLLRIAKQQNVETKVKQYLWELQIY</sequence>
<dbReference type="Proteomes" id="UP000622610">
    <property type="component" value="Unassembled WGS sequence"/>
</dbReference>
<evidence type="ECO:0000313" key="1">
    <source>
        <dbReference type="EMBL" id="GGI65356.1"/>
    </source>
</evidence>
<evidence type="ECO:0008006" key="3">
    <source>
        <dbReference type="Google" id="ProtNLM"/>
    </source>
</evidence>
<accession>A0A917JEL2</accession>
<evidence type="ECO:0000313" key="2">
    <source>
        <dbReference type="Proteomes" id="UP000622610"/>
    </source>
</evidence>
<keyword evidence="2" id="KW-1185">Reference proteome</keyword>
<name>A0A917JEL2_9ENTE</name>
<comment type="caution">
    <text evidence="1">The sequence shown here is derived from an EMBL/GenBank/DDBJ whole genome shotgun (WGS) entry which is preliminary data.</text>
</comment>
<dbReference type="RefSeq" id="WP_188367194.1">
    <property type="nucleotide sequence ID" value="NZ_BMDT01000003.1"/>
</dbReference>
<dbReference type="AlphaFoldDB" id="A0A917JEL2"/>
<protein>
    <recommendedName>
        <fullName evidence="3">Transcriptional regulator</fullName>
    </recommendedName>
</protein>
<gene>
    <name evidence="1" type="ORF">GCM10011482_10100</name>
</gene>
<reference evidence="1" key="2">
    <citation type="submission" date="2020-09" db="EMBL/GenBank/DDBJ databases">
        <authorList>
            <person name="Sun Q."/>
            <person name="Sedlacek I."/>
        </authorList>
    </citation>
    <scope>NUCLEOTIDE SEQUENCE</scope>
    <source>
        <strain evidence="1">CCM 8433</strain>
    </source>
</reference>
<organism evidence="1 2">
    <name type="scientific">Enterococcus alcedinis</name>
    <dbReference type="NCBI Taxonomy" id="1274384"/>
    <lineage>
        <taxon>Bacteria</taxon>
        <taxon>Bacillati</taxon>
        <taxon>Bacillota</taxon>
        <taxon>Bacilli</taxon>
        <taxon>Lactobacillales</taxon>
        <taxon>Enterococcaceae</taxon>
        <taxon>Enterococcus</taxon>
    </lineage>
</organism>
<dbReference type="EMBL" id="BMDT01000003">
    <property type="protein sequence ID" value="GGI65356.1"/>
    <property type="molecule type" value="Genomic_DNA"/>
</dbReference>
<proteinExistence type="predicted"/>
<reference evidence="1" key="1">
    <citation type="journal article" date="2014" name="Int. J. Syst. Evol. Microbiol.">
        <title>Complete genome sequence of Corynebacterium casei LMG S-19264T (=DSM 44701T), isolated from a smear-ripened cheese.</title>
        <authorList>
            <consortium name="US DOE Joint Genome Institute (JGI-PGF)"/>
            <person name="Walter F."/>
            <person name="Albersmeier A."/>
            <person name="Kalinowski J."/>
            <person name="Ruckert C."/>
        </authorList>
    </citation>
    <scope>NUCLEOTIDE SEQUENCE</scope>
    <source>
        <strain evidence="1">CCM 8433</strain>
    </source>
</reference>